<proteinExistence type="inferred from homology"/>
<evidence type="ECO:0000313" key="3">
    <source>
        <dbReference type="EMBL" id="SDU75827.1"/>
    </source>
</evidence>
<dbReference type="EMBL" id="LT629791">
    <property type="protein sequence ID" value="SDU75827.1"/>
    <property type="molecule type" value="Genomic_DNA"/>
</dbReference>
<reference evidence="4" key="1">
    <citation type="submission" date="2016-10" db="EMBL/GenBank/DDBJ databases">
        <authorList>
            <person name="Varghese N."/>
            <person name="Submissions S."/>
        </authorList>
    </citation>
    <scope>NUCLEOTIDE SEQUENCE [LARGE SCALE GENOMIC DNA]</scope>
    <source>
        <strain evidence="4">DSM 45079</strain>
    </source>
</reference>
<dbReference type="AlphaFoldDB" id="A0A1H2L453"/>
<dbReference type="SUPFAM" id="SSF69786">
    <property type="entry name" value="YggU-like"/>
    <property type="match status" value="1"/>
</dbReference>
<dbReference type="GO" id="GO:0005737">
    <property type="term" value="C:cytoplasm"/>
    <property type="evidence" value="ECO:0007669"/>
    <property type="project" value="TreeGrafter"/>
</dbReference>
<gene>
    <name evidence="3" type="ORF">SAMN04488563_5046</name>
</gene>
<dbReference type="PANTHER" id="PTHR13420:SF7">
    <property type="entry name" value="UPF0235 PROTEIN C15ORF40"/>
    <property type="match status" value="1"/>
</dbReference>
<protein>
    <recommendedName>
        <fullName evidence="2">UPF0235 protein SAMN04488563_5046</fullName>
    </recommendedName>
</protein>
<evidence type="ECO:0000313" key="4">
    <source>
        <dbReference type="Proteomes" id="UP000182977"/>
    </source>
</evidence>
<comment type="similarity">
    <text evidence="1 2">Belongs to the UPF0235 family.</text>
</comment>
<dbReference type="PANTHER" id="PTHR13420">
    <property type="entry name" value="UPF0235 PROTEIN C15ORF40"/>
    <property type="match status" value="1"/>
</dbReference>
<name>A0A1H2L453_9ACTN</name>
<dbReference type="Gene3D" id="3.30.1200.10">
    <property type="entry name" value="YggU-like"/>
    <property type="match status" value="1"/>
</dbReference>
<sequence>MYAGRRSRERSILGPVRVTIRVRPGASRTAVGGRYADALVVAVQARAVDGAATKAALDALADALGIRRREVTLLTGTTSRTKTVEVPDAAASRLADLMREAD</sequence>
<evidence type="ECO:0000256" key="2">
    <source>
        <dbReference type="HAMAP-Rule" id="MF_00634"/>
    </source>
</evidence>
<dbReference type="Pfam" id="PF02594">
    <property type="entry name" value="DUF167"/>
    <property type="match status" value="1"/>
</dbReference>
<dbReference type="STRING" id="419479.SAMN04488563_5046"/>
<evidence type="ECO:0000256" key="1">
    <source>
        <dbReference type="ARBA" id="ARBA00010364"/>
    </source>
</evidence>
<keyword evidence="4" id="KW-1185">Reference proteome</keyword>
<dbReference type="SMART" id="SM01152">
    <property type="entry name" value="DUF167"/>
    <property type="match status" value="1"/>
</dbReference>
<dbReference type="Proteomes" id="UP000182977">
    <property type="component" value="Chromosome I"/>
</dbReference>
<dbReference type="InterPro" id="IPR036591">
    <property type="entry name" value="YggU-like_sf"/>
</dbReference>
<organism evidence="3 4">
    <name type="scientific">Jiangella alkaliphila</name>
    <dbReference type="NCBI Taxonomy" id="419479"/>
    <lineage>
        <taxon>Bacteria</taxon>
        <taxon>Bacillati</taxon>
        <taxon>Actinomycetota</taxon>
        <taxon>Actinomycetes</taxon>
        <taxon>Jiangellales</taxon>
        <taxon>Jiangellaceae</taxon>
        <taxon>Jiangella</taxon>
    </lineage>
</organism>
<dbReference type="InterPro" id="IPR003746">
    <property type="entry name" value="DUF167"/>
</dbReference>
<dbReference type="NCBIfam" id="TIGR00251">
    <property type="entry name" value="DUF167 family protein"/>
    <property type="match status" value="1"/>
</dbReference>
<accession>A0A1H2L453</accession>
<dbReference type="HAMAP" id="MF_00634">
    <property type="entry name" value="UPF0235"/>
    <property type="match status" value="1"/>
</dbReference>